<reference evidence="2" key="1">
    <citation type="submission" date="2023-03" db="EMBL/GenBank/DDBJ databases">
        <title>Massive genome expansion in bonnet fungi (Mycena s.s.) driven by repeated elements and novel gene families across ecological guilds.</title>
        <authorList>
            <consortium name="Lawrence Berkeley National Laboratory"/>
            <person name="Harder C.B."/>
            <person name="Miyauchi S."/>
            <person name="Viragh M."/>
            <person name="Kuo A."/>
            <person name="Thoen E."/>
            <person name="Andreopoulos B."/>
            <person name="Lu D."/>
            <person name="Skrede I."/>
            <person name="Drula E."/>
            <person name="Henrissat B."/>
            <person name="Morin E."/>
            <person name="Kohler A."/>
            <person name="Barry K."/>
            <person name="LaButti K."/>
            <person name="Morin E."/>
            <person name="Salamov A."/>
            <person name="Lipzen A."/>
            <person name="Mereny Z."/>
            <person name="Hegedus B."/>
            <person name="Baldrian P."/>
            <person name="Stursova M."/>
            <person name="Weitz H."/>
            <person name="Taylor A."/>
            <person name="Grigoriev I.V."/>
            <person name="Nagy L.G."/>
            <person name="Martin F."/>
            <person name="Kauserud H."/>
        </authorList>
    </citation>
    <scope>NUCLEOTIDE SEQUENCE</scope>
    <source>
        <strain evidence="2">9284</strain>
    </source>
</reference>
<gene>
    <name evidence="2" type="ORF">FB45DRAFT_216645</name>
</gene>
<sequence length="298" mass="33302">MHILPFHLYHEVCFNISGRISLLNDPKISEVPLGALGRTVSGLHNYANFEPVACPASELCNVSGYQWVCTSCKTHDTMPGELTGAGWNRFNAAAVYNGFISVCLRADDFWLPQANHIFQRLNLNSQHEDYAFVHQVIFTLHIPAPTRPYPGGYLFACPAEHLRTDTASFALPRCPWFWSLDPSGISRLSRENAESLGFPMVQQNTDAFGRRWNTNVYDGLRTFHSAKGFDPYSQDLAKHLGCHLMELPGDKESLHAHVDVDDSLPEAEANDELDKDTKGAISQSSADSGHGGNRHRYW</sequence>
<keyword evidence="3" id="KW-1185">Reference proteome</keyword>
<accession>A0AAD7FDR5</accession>
<evidence type="ECO:0000313" key="2">
    <source>
        <dbReference type="EMBL" id="KAJ7617985.1"/>
    </source>
</evidence>
<dbReference type="AlphaFoldDB" id="A0AAD7FDR5"/>
<evidence type="ECO:0000256" key="1">
    <source>
        <dbReference type="SAM" id="MobiDB-lite"/>
    </source>
</evidence>
<name>A0AAD7FDR5_9AGAR</name>
<dbReference type="EMBL" id="JARKIF010000020">
    <property type="protein sequence ID" value="KAJ7617985.1"/>
    <property type="molecule type" value="Genomic_DNA"/>
</dbReference>
<proteinExistence type="predicted"/>
<comment type="caution">
    <text evidence="2">The sequence shown here is derived from an EMBL/GenBank/DDBJ whole genome shotgun (WGS) entry which is preliminary data.</text>
</comment>
<feature type="region of interest" description="Disordered" evidence="1">
    <location>
        <begin position="269"/>
        <end position="298"/>
    </location>
</feature>
<protein>
    <submittedName>
        <fullName evidence="2">Uncharacterized protein</fullName>
    </submittedName>
</protein>
<organism evidence="2 3">
    <name type="scientific">Roridomyces roridus</name>
    <dbReference type="NCBI Taxonomy" id="1738132"/>
    <lineage>
        <taxon>Eukaryota</taxon>
        <taxon>Fungi</taxon>
        <taxon>Dikarya</taxon>
        <taxon>Basidiomycota</taxon>
        <taxon>Agaricomycotina</taxon>
        <taxon>Agaricomycetes</taxon>
        <taxon>Agaricomycetidae</taxon>
        <taxon>Agaricales</taxon>
        <taxon>Marasmiineae</taxon>
        <taxon>Mycenaceae</taxon>
        <taxon>Roridomyces</taxon>
    </lineage>
</organism>
<dbReference type="Proteomes" id="UP001221142">
    <property type="component" value="Unassembled WGS sequence"/>
</dbReference>
<evidence type="ECO:0000313" key="3">
    <source>
        <dbReference type="Proteomes" id="UP001221142"/>
    </source>
</evidence>